<dbReference type="PROSITE" id="PS51371">
    <property type="entry name" value="CBS"/>
    <property type="match status" value="2"/>
</dbReference>
<proteinExistence type="predicted"/>
<dbReference type="InterPro" id="IPR000644">
    <property type="entry name" value="CBS_dom"/>
</dbReference>
<dbReference type="InterPro" id="IPR044725">
    <property type="entry name" value="CBSX3_CBS_dom"/>
</dbReference>
<dbReference type="PANTHER" id="PTHR43080:SF2">
    <property type="entry name" value="CBS DOMAIN-CONTAINING PROTEIN"/>
    <property type="match status" value="1"/>
</dbReference>
<dbReference type="InterPro" id="IPR046342">
    <property type="entry name" value="CBS_dom_sf"/>
</dbReference>
<keyword evidence="1 2" id="KW-0129">CBS domain</keyword>
<dbReference type="Proteomes" id="UP001501598">
    <property type="component" value="Unassembled WGS sequence"/>
</dbReference>
<protein>
    <submittedName>
        <fullName evidence="4">CBS domain-containing protein</fullName>
    </submittedName>
</protein>
<dbReference type="Pfam" id="PF00571">
    <property type="entry name" value="CBS"/>
    <property type="match status" value="2"/>
</dbReference>
<comment type="caution">
    <text evidence="4">The sequence shown here is derived from an EMBL/GenBank/DDBJ whole genome shotgun (WGS) entry which is preliminary data.</text>
</comment>
<gene>
    <name evidence="4" type="ORF">GCM10023175_15740</name>
</gene>
<organism evidence="4 5">
    <name type="scientific">Pseudonocardia xishanensis</name>
    <dbReference type="NCBI Taxonomy" id="630995"/>
    <lineage>
        <taxon>Bacteria</taxon>
        <taxon>Bacillati</taxon>
        <taxon>Actinomycetota</taxon>
        <taxon>Actinomycetes</taxon>
        <taxon>Pseudonocardiales</taxon>
        <taxon>Pseudonocardiaceae</taxon>
        <taxon>Pseudonocardia</taxon>
    </lineage>
</organism>
<evidence type="ECO:0000256" key="1">
    <source>
        <dbReference type="ARBA" id="ARBA00023122"/>
    </source>
</evidence>
<feature type="domain" description="CBS" evidence="3">
    <location>
        <begin position="29"/>
        <end position="87"/>
    </location>
</feature>
<name>A0ABP8RL21_9PSEU</name>
<keyword evidence="5" id="KW-1185">Reference proteome</keyword>
<dbReference type="SMART" id="SM00116">
    <property type="entry name" value="CBS"/>
    <property type="match status" value="2"/>
</dbReference>
<dbReference type="InterPro" id="IPR051257">
    <property type="entry name" value="Diverse_CBS-Domain"/>
</dbReference>
<dbReference type="CDD" id="cd04623">
    <property type="entry name" value="CBS_pair_bac_euk"/>
    <property type="match status" value="1"/>
</dbReference>
<dbReference type="Gene3D" id="3.10.580.10">
    <property type="entry name" value="CBS-domain"/>
    <property type="match status" value="1"/>
</dbReference>
<sequence length="162" mass="17471">MTGVTLLTLDGDNVVDDRGVGMRIADVLRSKGDTVATVEPEATVGDLLGRLAQGNYGALPVVRAGMLIGMVSERDVVRRLHERGADLLFATVEEIMTTDLATCTPNDSAADLARVMTTRRVRHLPVLVDGRLAGIVSIGDLVKARIDMLESERQQLESYIAQ</sequence>
<dbReference type="SUPFAM" id="SSF54631">
    <property type="entry name" value="CBS-domain pair"/>
    <property type="match status" value="1"/>
</dbReference>
<dbReference type="EMBL" id="BAABGT010000024">
    <property type="protein sequence ID" value="GAA4541598.1"/>
    <property type="molecule type" value="Genomic_DNA"/>
</dbReference>
<evidence type="ECO:0000256" key="2">
    <source>
        <dbReference type="PROSITE-ProRule" id="PRU00703"/>
    </source>
</evidence>
<evidence type="ECO:0000313" key="5">
    <source>
        <dbReference type="Proteomes" id="UP001501598"/>
    </source>
</evidence>
<evidence type="ECO:0000259" key="3">
    <source>
        <dbReference type="PROSITE" id="PS51371"/>
    </source>
</evidence>
<feature type="domain" description="CBS" evidence="3">
    <location>
        <begin position="96"/>
        <end position="151"/>
    </location>
</feature>
<evidence type="ECO:0000313" key="4">
    <source>
        <dbReference type="EMBL" id="GAA4541598.1"/>
    </source>
</evidence>
<reference evidence="5" key="1">
    <citation type="journal article" date="2019" name="Int. J. Syst. Evol. Microbiol.">
        <title>The Global Catalogue of Microorganisms (GCM) 10K type strain sequencing project: providing services to taxonomists for standard genome sequencing and annotation.</title>
        <authorList>
            <consortium name="The Broad Institute Genomics Platform"/>
            <consortium name="The Broad Institute Genome Sequencing Center for Infectious Disease"/>
            <person name="Wu L."/>
            <person name="Ma J."/>
        </authorList>
    </citation>
    <scope>NUCLEOTIDE SEQUENCE [LARGE SCALE GENOMIC DNA]</scope>
    <source>
        <strain evidence="5">JCM 17906</strain>
    </source>
</reference>
<dbReference type="PANTHER" id="PTHR43080">
    <property type="entry name" value="CBS DOMAIN-CONTAINING PROTEIN CBSX3, MITOCHONDRIAL"/>
    <property type="match status" value="1"/>
</dbReference>
<accession>A0ABP8RL21</accession>